<dbReference type="InterPro" id="IPR051207">
    <property type="entry name" value="ComplexI_NDUFA9_subunit"/>
</dbReference>
<dbReference type="InterPro" id="IPR016040">
    <property type="entry name" value="NAD(P)-bd_dom"/>
</dbReference>
<dbReference type="EMBL" id="JAGRQH010000010">
    <property type="protein sequence ID" value="MBR0560542.1"/>
    <property type="molecule type" value="Genomic_DNA"/>
</dbReference>
<dbReference type="InterPro" id="IPR036291">
    <property type="entry name" value="NAD(P)-bd_dom_sf"/>
</dbReference>
<proteinExistence type="predicted"/>
<evidence type="ECO:0000313" key="2">
    <source>
        <dbReference type="EMBL" id="MBR0560542.1"/>
    </source>
</evidence>
<dbReference type="PANTHER" id="PTHR12126">
    <property type="entry name" value="NADH-UBIQUINONE OXIDOREDUCTASE 39 KDA SUBUNIT-RELATED"/>
    <property type="match status" value="1"/>
</dbReference>
<dbReference type="Gene3D" id="3.40.50.720">
    <property type="entry name" value="NAD(P)-binding Rossmann-like Domain"/>
    <property type="match status" value="2"/>
</dbReference>
<name>A0ABS5E9F3_9PROT</name>
<dbReference type="SUPFAM" id="SSF51735">
    <property type="entry name" value="NAD(P)-binding Rossmann-fold domains"/>
    <property type="match status" value="1"/>
</dbReference>
<feature type="domain" description="NAD(P)-binding" evidence="1">
    <location>
        <begin position="8"/>
        <end position="77"/>
    </location>
</feature>
<dbReference type="RefSeq" id="WP_211683035.1">
    <property type="nucleotide sequence ID" value="NZ_JAGRQH010000010.1"/>
</dbReference>
<dbReference type="PANTHER" id="PTHR12126:SF11">
    <property type="entry name" value="NADH DEHYDROGENASE [UBIQUINONE] 1 ALPHA SUBCOMPLEX SUBUNIT 9, MITOCHONDRIAL"/>
    <property type="match status" value="1"/>
</dbReference>
<dbReference type="Proteomes" id="UP000677812">
    <property type="component" value="Unassembled WGS sequence"/>
</dbReference>
<evidence type="ECO:0000259" key="1">
    <source>
        <dbReference type="Pfam" id="PF13460"/>
    </source>
</evidence>
<keyword evidence="3" id="KW-1185">Reference proteome</keyword>
<protein>
    <submittedName>
        <fullName evidence="2">NAD-dependent epimerase/dehydratase family protein</fullName>
    </submittedName>
</protein>
<sequence>MSLIAVIGANGRSGRSLCNALIAQGYNVRAVLRRIETLPDDLRPHLQSVMQADLTDQDTLQTALQGVTLIANTAHASHIPAILQASTAPIIALGSTRKFTRWPDAHGNGVLAGEAALHDNGRPSLLLHPTMIYGANGENNVQRLTHLIRKLPLVPLPGGGNMRVQPIEQRDVIRCIIAGISLLLNGHITTPETLVIAGGTALPYREFVQKISDHAGLKQRPIISVPGSFLAYLAQYTRHIAVIPTIMPEEIRRLLEDKTFDITPMQQRLNITPSSLDDGLRRLFAVQKTI</sequence>
<evidence type="ECO:0000313" key="3">
    <source>
        <dbReference type="Proteomes" id="UP000677812"/>
    </source>
</evidence>
<dbReference type="Pfam" id="PF13460">
    <property type="entry name" value="NAD_binding_10"/>
    <property type="match status" value="1"/>
</dbReference>
<reference evidence="2 3" key="1">
    <citation type="submission" date="2021-04" db="EMBL/GenBank/DDBJ databases">
        <title>The complete genome sequence of Neokomagataea sp. TBRC 2177.</title>
        <authorList>
            <person name="Charoenyingcharoen P."/>
            <person name="Yukphan P."/>
        </authorList>
    </citation>
    <scope>NUCLEOTIDE SEQUENCE [LARGE SCALE GENOMIC DNA]</scope>
    <source>
        <strain evidence="2 3">TBRC 2177</strain>
    </source>
</reference>
<gene>
    <name evidence="2" type="ORF">KB213_10830</name>
</gene>
<organism evidence="2 3">
    <name type="scientific">Neokomagataea anthophila</name>
    <dbReference type="NCBI Taxonomy" id="2826925"/>
    <lineage>
        <taxon>Bacteria</taxon>
        <taxon>Pseudomonadati</taxon>
        <taxon>Pseudomonadota</taxon>
        <taxon>Alphaproteobacteria</taxon>
        <taxon>Acetobacterales</taxon>
        <taxon>Acetobacteraceae</taxon>
        <taxon>Neokomagataea</taxon>
    </lineage>
</organism>
<accession>A0ABS5E9F3</accession>
<comment type="caution">
    <text evidence="2">The sequence shown here is derived from an EMBL/GenBank/DDBJ whole genome shotgun (WGS) entry which is preliminary data.</text>
</comment>